<comment type="similarity">
    <text evidence="1 2">Belongs to the pirin family.</text>
</comment>
<evidence type="ECO:0000256" key="2">
    <source>
        <dbReference type="RuleBase" id="RU003457"/>
    </source>
</evidence>
<dbReference type="Gene3D" id="2.60.120.10">
    <property type="entry name" value="Jelly Rolls"/>
    <property type="match status" value="1"/>
</dbReference>
<dbReference type="AlphaFoldDB" id="A0A7W9X0W7"/>
<name>A0A7W9X0W7_9BURK</name>
<evidence type="ECO:0000259" key="4">
    <source>
        <dbReference type="Pfam" id="PF02678"/>
    </source>
</evidence>
<gene>
    <name evidence="5" type="ORF">HD842_002581</name>
</gene>
<organism evidence="5 6">
    <name type="scientific">Massilia aurea</name>
    <dbReference type="NCBI Taxonomy" id="373040"/>
    <lineage>
        <taxon>Bacteria</taxon>
        <taxon>Pseudomonadati</taxon>
        <taxon>Pseudomonadota</taxon>
        <taxon>Betaproteobacteria</taxon>
        <taxon>Burkholderiales</taxon>
        <taxon>Oxalobacteraceae</taxon>
        <taxon>Telluria group</taxon>
        <taxon>Massilia</taxon>
    </lineage>
</organism>
<sequence>MGTQPASEPTGSSPARLGRVDAGVTRTVGTGFTSLQFSASVFERDTDPLVMLDHFVMTGDTFAPHMHQGIATLTLLFEDSRGRLINRDTVSGTVALQAGDLYRLAAGNSTVHEQRPDAGARIHALQLFVKLPCALHRTPPHAAHLRRAEVPVTQGPGYRVRTVLGAHGDAGTGTAANEMLLLDGRVEPGARFLHHLARDRKAWLYVMSGQLETRVADGVRRLDAGQMTTVDAGQAIDVAIHATTTTRFILIAVEPVQVPGRPATVLRAALPLAMPGAPASPARLLPIEETT</sequence>
<feature type="domain" description="Pirin N-terminal" evidence="4">
    <location>
        <begin position="56"/>
        <end position="129"/>
    </location>
</feature>
<dbReference type="Proteomes" id="UP000540787">
    <property type="component" value="Unassembled WGS sequence"/>
</dbReference>
<evidence type="ECO:0000313" key="6">
    <source>
        <dbReference type="Proteomes" id="UP000540787"/>
    </source>
</evidence>
<dbReference type="InterPro" id="IPR003829">
    <property type="entry name" value="Pirin_N_dom"/>
</dbReference>
<dbReference type="PANTHER" id="PTHR13903:SF8">
    <property type="entry name" value="PIRIN"/>
    <property type="match status" value="1"/>
</dbReference>
<dbReference type="SUPFAM" id="SSF51182">
    <property type="entry name" value="RmlC-like cupins"/>
    <property type="match status" value="1"/>
</dbReference>
<accession>A0A7W9X0W7</accession>
<evidence type="ECO:0000256" key="3">
    <source>
        <dbReference type="SAM" id="MobiDB-lite"/>
    </source>
</evidence>
<keyword evidence="6" id="KW-1185">Reference proteome</keyword>
<evidence type="ECO:0000256" key="1">
    <source>
        <dbReference type="ARBA" id="ARBA00008416"/>
    </source>
</evidence>
<comment type="caution">
    <text evidence="5">The sequence shown here is derived from an EMBL/GenBank/DDBJ whole genome shotgun (WGS) entry which is preliminary data.</text>
</comment>
<dbReference type="PANTHER" id="PTHR13903">
    <property type="entry name" value="PIRIN-RELATED"/>
    <property type="match status" value="1"/>
</dbReference>
<protein>
    <recommendedName>
        <fullName evidence="4">Pirin N-terminal domain-containing protein</fullName>
    </recommendedName>
</protein>
<dbReference type="InterPro" id="IPR011051">
    <property type="entry name" value="RmlC_Cupin_sf"/>
</dbReference>
<dbReference type="RefSeq" id="WP_183554978.1">
    <property type="nucleotide sequence ID" value="NZ_JACHBX010000002.1"/>
</dbReference>
<dbReference type="EMBL" id="JACHBX010000002">
    <property type="protein sequence ID" value="MBB6134439.1"/>
    <property type="molecule type" value="Genomic_DNA"/>
</dbReference>
<proteinExistence type="inferred from homology"/>
<feature type="compositionally biased region" description="Polar residues" evidence="3">
    <location>
        <begin position="1"/>
        <end position="13"/>
    </location>
</feature>
<dbReference type="InterPro" id="IPR014710">
    <property type="entry name" value="RmlC-like_jellyroll"/>
</dbReference>
<evidence type="ECO:0000313" key="5">
    <source>
        <dbReference type="EMBL" id="MBB6134439.1"/>
    </source>
</evidence>
<dbReference type="Pfam" id="PF02678">
    <property type="entry name" value="Pirin"/>
    <property type="match status" value="1"/>
</dbReference>
<reference evidence="5 6" key="1">
    <citation type="submission" date="2020-08" db="EMBL/GenBank/DDBJ databases">
        <title>The Agave Microbiome: Exploring the role of microbial communities in plant adaptations to desert environments.</title>
        <authorList>
            <person name="Partida-Martinez L.P."/>
        </authorList>
    </citation>
    <scope>NUCLEOTIDE SEQUENCE [LARGE SCALE GENOMIC DNA]</scope>
    <source>
        <strain evidence="5 6">AT3.2</strain>
    </source>
</reference>
<feature type="region of interest" description="Disordered" evidence="3">
    <location>
        <begin position="1"/>
        <end position="20"/>
    </location>
</feature>
<dbReference type="InterPro" id="IPR012093">
    <property type="entry name" value="Pirin"/>
</dbReference>